<dbReference type="RefSeq" id="WP_113955955.1">
    <property type="nucleotide sequence ID" value="NZ_QNRT01000010.1"/>
</dbReference>
<dbReference type="Pfam" id="PF02660">
    <property type="entry name" value="G3P_acyltransf"/>
    <property type="match status" value="1"/>
</dbReference>
<keyword evidence="9 10" id="KW-1208">Phospholipid metabolism</keyword>
<feature type="transmembrane region" description="Helical" evidence="10">
    <location>
        <begin position="6"/>
        <end position="25"/>
    </location>
</feature>
<comment type="catalytic activity">
    <reaction evidence="10">
        <text>an acyl phosphate + sn-glycerol 3-phosphate = a 1-acyl-sn-glycero-3-phosphate + phosphate</text>
        <dbReference type="Rhea" id="RHEA:34075"/>
        <dbReference type="ChEBI" id="CHEBI:43474"/>
        <dbReference type="ChEBI" id="CHEBI:57597"/>
        <dbReference type="ChEBI" id="CHEBI:57970"/>
        <dbReference type="ChEBI" id="CHEBI:59918"/>
        <dbReference type="EC" id="2.3.1.275"/>
    </reaction>
</comment>
<dbReference type="Proteomes" id="UP000253083">
    <property type="component" value="Unassembled WGS sequence"/>
</dbReference>
<feature type="transmembrane region" description="Helical" evidence="10">
    <location>
        <begin position="140"/>
        <end position="160"/>
    </location>
</feature>
<comment type="function">
    <text evidence="10">Catalyzes the transfer of an acyl group from acyl-phosphate (acyl-PO(4)) to glycerol-3-phosphate (G3P) to form lysophosphatidic acid (LPA). This enzyme utilizes acyl-phosphate as fatty acyl donor, but not acyl-CoA or acyl-ACP.</text>
</comment>
<evidence type="ECO:0000256" key="5">
    <source>
        <dbReference type="ARBA" id="ARBA00022989"/>
    </source>
</evidence>
<evidence type="ECO:0000256" key="9">
    <source>
        <dbReference type="ARBA" id="ARBA00023264"/>
    </source>
</evidence>
<evidence type="ECO:0000256" key="7">
    <source>
        <dbReference type="ARBA" id="ARBA00023136"/>
    </source>
</evidence>
<dbReference type="InParanoid" id="A0A395JEV7"/>
<evidence type="ECO:0000256" key="3">
    <source>
        <dbReference type="ARBA" id="ARBA00022679"/>
    </source>
</evidence>
<dbReference type="PANTHER" id="PTHR30309:SF0">
    <property type="entry name" value="GLYCEROL-3-PHOSPHATE ACYLTRANSFERASE-RELATED"/>
    <property type="match status" value="1"/>
</dbReference>
<dbReference type="PANTHER" id="PTHR30309">
    <property type="entry name" value="INNER MEMBRANE PROTEIN YGIH"/>
    <property type="match status" value="1"/>
</dbReference>
<evidence type="ECO:0000256" key="2">
    <source>
        <dbReference type="ARBA" id="ARBA00022516"/>
    </source>
</evidence>
<reference evidence="11 12" key="1">
    <citation type="submission" date="2018-06" db="EMBL/GenBank/DDBJ databases">
        <title>Genomic Encyclopedia of Type Strains, Phase IV (KMG-IV): sequencing the most valuable type-strain genomes for metagenomic binning, comparative biology and taxonomic classification.</title>
        <authorList>
            <person name="Goeker M."/>
        </authorList>
    </citation>
    <scope>NUCLEOTIDE SEQUENCE [LARGE SCALE GENOMIC DNA]</scope>
    <source>
        <strain evidence="11 12">DSM 24032</strain>
    </source>
</reference>
<evidence type="ECO:0000313" key="12">
    <source>
        <dbReference type="Proteomes" id="UP000253083"/>
    </source>
</evidence>
<dbReference type="SMART" id="SM01207">
    <property type="entry name" value="G3P_acyltransf"/>
    <property type="match status" value="1"/>
</dbReference>
<dbReference type="NCBIfam" id="TIGR00023">
    <property type="entry name" value="glycerol-3-phosphate 1-O-acyltransferase PlsY"/>
    <property type="match status" value="1"/>
</dbReference>
<keyword evidence="12" id="KW-1185">Reference proteome</keyword>
<dbReference type="EMBL" id="QNRT01000010">
    <property type="protein sequence ID" value="RBP47072.1"/>
    <property type="molecule type" value="Genomic_DNA"/>
</dbReference>
<keyword evidence="2 10" id="KW-0444">Lipid biosynthesis</keyword>
<keyword evidence="5 10" id="KW-1133">Transmembrane helix</keyword>
<evidence type="ECO:0000256" key="4">
    <source>
        <dbReference type="ARBA" id="ARBA00022692"/>
    </source>
</evidence>
<gene>
    <name evidence="10" type="primary">plsY</name>
    <name evidence="11" type="ORF">DFR28_11035</name>
</gene>
<dbReference type="EC" id="2.3.1.275" evidence="10"/>
<dbReference type="GO" id="GO:0008654">
    <property type="term" value="P:phospholipid biosynthetic process"/>
    <property type="evidence" value="ECO:0007669"/>
    <property type="project" value="UniProtKB-UniRule"/>
</dbReference>
<keyword evidence="11" id="KW-0012">Acyltransferase</keyword>
<comment type="caution">
    <text evidence="11">The sequence shown here is derived from an EMBL/GenBank/DDBJ whole genome shotgun (WGS) entry which is preliminary data.</text>
</comment>
<keyword evidence="8 10" id="KW-0594">Phospholipid biosynthesis</keyword>
<keyword evidence="4 10" id="KW-0812">Transmembrane</keyword>
<feature type="transmembrane region" description="Helical" evidence="10">
    <location>
        <begin position="54"/>
        <end position="77"/>
    </location>
</feature>
<organism evidence="11 12">
    <name type="scientific">Arenicella xantha</name>
    <dbReference type="NCBI Taxonomy" id="644221"/>
    <lineage>
        <taxon>Bacteria</taxon>
        <taxon>Pseudomonadati</taxon>
        <taxon>Pseudomonadota</taxon>
        <taxon>Gammaproteobacteria</taxon>
        <taxon>Arenicellales</taxon>
        <taxon>Arenicellaceae</taxon>
        <taxon>Arenicella</taxon>
    </lineage>
</organism>
<protein>
    <recommendedName>
        <fullName evidence="10">Glycerol-3-phosphate acyltransferase</fullName>
    </recommendedName>
    <alternativeName>
        <fullName evidence="10">Acyl-PO4 G3P acyltransferase</fullName>
    </alternativeName>
    <alternativeName>
        <fullName evidence="10">Acyl-phosphate--glycerol-3-phosphate acyltransferase</fullName>
    </alternativeName>
    <alternativeName>
        <fullName evidence="10">G3P acyltransferase</fullName>
        <shortName evidence="10">GPAT</shortName>
        <ecNumber evidence="10">2.3.1.275</ecNumber>
    </alternativeName>
    <alternativeName>
        <fullName evidence="10">Lysophosphatidic acid synthase</fullName>
        <shortName evidence="10">LPA synthase</shortName>
    </alternativeName>
</protein>
<dbReference type="OrthoDB" id="9777124at2"/>
<name>A0A395JEV7_9GAMM</name>
<keyword evidence="3 10" id="KW-0808">Transferase</keyword>
<feature type="transmembrane region" description="Helical" evidence="10">
    <location>
        <begin position="115"/>
        <end position="134"/>
    </location>
</feature>
<comment type="subcellular location">
    <subcellularLocation>
        <location evidence="10">Cell membrane</location>
        <topology evidence="10">Multi-pass membrane protein</topology>
    </subcellularLocation>
</comment>
<dbReference type="UniPathway" id="UPA00085"/>
<dbReference type="FunCoup" id="A0A395JEV7">
    <property type="interactions" value="249"/>
</dbReference>
<evidence type="ECO:0000256" key="1">
    <source>
        <dbReference type="ARBA" id="ARBA00022475"/>
    </source>
</evidence>
<proteinExistence type="inferred from homology"/>
<dbReference type="GO" id="GO:0005886">
    <property type="term" value="C:plasma membrane"/>
    <property type="evidence" value="ECO:0007669"/>
    <property type="project" value="UniProtKB-SubCell"/>
</dbReference>
<evidence type="ECO:0000256" key="6">
    <source>
        <dbReference type="ARBA" id="ARBA00023098"/>
    </source>
</evidence>
<keyword evidence="7 10" id="KW-0472">Membrane</keyword>
<dbReference type="HAMAP" id="MF_01043">
    <property type="entry name" value="PlsY"/>
    <property type="match status" value="1"/>
</dbReference>
<sequence length="202" mass="21257">MSAIPPFLWPVFAYLMGSISSAVIVSKLFRLDDPREVGSGNPGATNVLRSGSKAAAIVTLLGDVLKGVIPVLLAQYAGVSNGMLALVAIAAFMGHLFPIFFGFKGGKGVATAIGVYAALSWQLLAIFVLVWVATAALSRYSSLAALVASAVTGLASFAVFNQPDQLQLIGGVFWIVAFTFQRHKENIERLKAGTEGKIGQKK</sequence>
<comment type="subunit">
    <text evidence="10">Probably interacts with PlsX.</text>
</comment>
<feature type="transmembrane region" description="Helical" evidence="10">
    <location>
        <begin position="83"/>
        <end position="103"/>
    </location>
</feature>
<evidence type="ECO:0000256" key="10">
    <source>
        <dbReference type="HAMAP-Rule" id="MF_01043"/>
    </source>
</evidence>
<keyword evidence="6 10" id="KW-0443">Lipid metabolism</keyword>
<dbReference type="InterPro" id="IPR003811">
    <property type="entry name" value="G3P_acylTferase_PlsY"/>
</dbReference>
<comment type="pathway">
    <text evidence="10">Lipid metabolism; phospholipid metabolism.</text>
</comment>
<dbReference type="GO" id="GO:0043772">
    <property type="term" value="F:acyl-phosphate glycerol-3-phosphate acyltransferase activity"/>
    <property type="evidence" value="ECO:0007669"/>
    <property type="project" value="UniProtKB-UniRule"/>
</dbReference>
<accession>A0A395JEV7</accession>
<evidence type="ECO:0000256" key="8">
    <source>
        <dbReference type="ARBA" id="ARBA00023209"/>
    </source>
</evidence>
<evidence type="ECO:0000313" key="11">
    <source>
        <dbReference type="EMBL" id="RBP47072.1"/>
    </source>
</evidence>
<comment type="similarity">
    <text evidence="10">Belongs to the PlsY family.</text>
</comment>
<keyword evidence="1 10" id="KW-1003">Cell membrane</keyword>
<dbReference type="AlphaFoldDB" id="A0A395JEV7"/>